<evidence type="ECO:0000313" key="2">
    <source>
        <dbReference type="EMBL" id="RPD54928.1"/>
    </source>
</evidence>
<gene>
    <name evidence="2" type="ORF">L227DRAFT_580088</name>
</gene>
<protein>
    <submittedName>
        <fullName evidence="2">Uncharacterized protein</fullName>
    </submittedName>
</protein>
<evidence type="ECO:0000256" key="1">
    <source>
        <dbReference type="SAM" id="MobiDB-lite"/>
    </source>
</evidence>
<proteinExistence type="predicted"/>
<dbReference type="AlphaFoldDB" id="A0A5C2RT91"/>
<keyword evidence="3" id="KW-1185">Reference proteome</keyword>
<evidence type="ECO:0000313" key="3">
    <source>
        <dbReference type="Proteomes" id="UP000313359"/>
    </source>
</evidence>
<feature type="region of interest" description="Disordered" evidence="1">
    <location>
        <begin position="1"/>
        <end position="31"/>
    </location>
</feature>
<accession>A0A5C2RT91</accession>
<dbReference type="Proteomes" id="UP000313359">
    <property type="component" value="Unassembled WGS sequence"/>
</dbReference>
<feature type="compositionally biased region" description="Basic and acidic residues" evidence="1">
    <location>
        <begin position="1"/>
        <end position="24"/>
    </location>
</feature>
<organism evidence="2 3">
    <name type="scientific">Lentinus tigrinus ALCF2SS1-6</name>
    <dbReference type="NCBI Taxonomy" id="1328759"/>
    <lineage>
        <taxon>Eukaryota</taxon>
        <taxon>Fungi</taxon>
        <taxon>Dikarya</taxon>
        <taxon>Basidiomycota</taxon>
        <taxon>Agaricomycotina</taxon>
        <taxon>Agaricomycetes</taxon>
        <taxon>Polyporales</taxon>
        <taxon>Polyporaceae</taxon>
        <taxon>Lentinus</taxon>
    </lineage>
</organism>
<reference evidence="2" key="1">
    <citation type="journal article" date="2018" name="Genome Biol. Evol.">
        <title>Genomics and development of Lentinus tigrinus, a white-rot wood-decaying mushroom with dimorphic fruiting bodies.</title>
        <authorList>
            <person name="Wu B."/>
            <person name="Xu Z."/>
            <person name="Knudson A."/>
            <person name="Carlson A."/>
            <person name="Chen N."/>
            <person name="Kovaka S."/>
            <person name="LaButti K."/>
            <person name="Lipzen A."/>
            <person name="Pennachio C."/>
            <person name="Riley R."/>
            <person name="Schakwitz W."/>
            <person name="Umezawa K."/>
            <person name="Ohm R.A."/>
            <person name="Grigoriev I.V."/>
            <person name="Nagy L.G."/>
            <person name="Gibbons J."/>
            <person name="Hibbett D."/>
        </authorList>
    </citation>
    <scope>NUCLEOTIDE SEQUENCE [LARGE SCALE GENOMIC DNA]</scope>
    <source>
        <strain evidence="2">ALCF2SS1-6</strain>
    </source>
</reference>
<dbReference type="EMBL" id="ML122300">
    <property type="protein sequence ID" value="RPD54928.1"/>
    <property type="molecule type" value="Genomic_DNA"/>
</dbReference>
<name>A0A5C2RT91_9APHY</name>
<sequence>MREIPYTEAEKSTGESHDRTRARTDASTGGFERRHHAVIARWAAGCEIDVSCCRT</sequence>